<dbReference type="GeneID" id="4560392"/>
<evidence type="ECO:0000313" key="3">
    <source>
        <dbReference type="Proteomes" id="UP000001261"/>
    </source>
</evidence>
<dbReference type="KEGG" id="cim:CIMG_08758"/>
<name>J3K651_COCIM</name>
<evidence type="ECO:0000313" key="2">
    <source>
        <dbReference type="EMBL" id="EAS30012.3"/>
    </source>
</evidence>
<dbReference type="AlphaFoldDB" id="J3K651"/>
<organism evidence="2 3">
    <name type="scientific">Coccidioides immitis (strain RS)</name>
    <name type="common">Valley fever fungus</name>
    <dbReference type="NCBI Taxonomy" id="246410"/>
    <lineage>
        <taxon>Eukaryota</taxon>
        <taxon>Fungi</taxon>
        <taxon>Dikarya</taxon>
        <taxon>Ascomycota</taxon>
        <taxon>Pezizomycotina</taxon>
        <taxon>Eurotiomycetes</taxon>
        <taxon>Eurotiomycetidae</taxon>
        <taxon>Onygenales</taxon>
        <taxon>Onygenaceae</taxon>
        <taxon>Coccidioides</taxon>
    </lineage>
</organism>
<dbReference type="VEuPathDB" id="FungiDB:CIMG_08758"/>
<feature type="region of interest" description="Disordered" evidence="1">
    <location>
        <begin position="1"/>
        <end position="132"/>
    </location>
</feature>
<dbReference type="EMBL" id="GG704913">
    <property type="protein sequence ID" value="EAS30012.3"/>
    <property type="molecule type" value="Genomic_DNA"/>
</dbReference>
<feature type="compositionally biased region" description="Polar residues" evidence="1">
    <location>
        <begin position="102"/>
        <end position="119"/>
    </location>
</feature>
<dbReference type="RefSeq" id="XP_001241595.1">
    <property type="nucleotide sequence ID" value="XM_001241594.1"/>
</dbReference>
<gene>
    <name evidence="2" type="ORF">CIMG_08758</name>
</gene>
<protein>
    <submittedName>
        <fullName evidence="2">Uncharacterized protein</fullName>
    </submittedName>
</protein>
<reference evidence="3" key="1">
    <citation type="journal article" date="2009" name="Genome Res.">
        <title>Comparative genomic analyses of the human fungal pathogens Coccidioides and their relatives.</title>
        <authorList>
            <person name="Sharpton T.J."/>
            <person name="Stajich J.E."/>
            <person name="Rounsley S.D."/>
            <person name="Gardner M.J."/>
            <person name="Wortman J.R."/>
            <person name="Jordar V.S."/>
            <person name="Maiti R."/>
            <person name="Kodira C.D."/>
            <person name="Neafsey D.E."/>
            <person name="Zeng Q."/>
            <person name="Hung C.-Y."/>
            <person name="McMahan C."/>
            <person name="Muszewska A."/>
            <person name="Grynberg M."/>
            <person name="Mandel M.A."/>
            <person name="Kellner E.M."/>
            <person name="Barker B.M."/>
            <person name="Galgiani J.N."/>
            <person name="Orbach M.J."/>
            <person name="Kirkland T.N."/>
            <person name="Cole G.T."/>
            <person name="Henn M.R."/>
            <person name="Birren B.W."/>
            <person name="Taylor J.W."/>
        </authorList>
    </citation>
    <scope>NUCLEOTIDE SEQUENCE [LARGE SCALE GENOMIC DNA]</scope>
    <source>
        <strain evidence="3">RS</strain>
    </source>
</reference>
<feature type="compositionally biased region" description="Acidic residues" evidence="1">
    <location>
        <begin position="19"/>
        <end position="31"/>
    </location>
</feature>
<evidence type="ECO:0000256" key="1">
    <source>
        <dbReference type="SAM" id="MobiDB-lite"/>
    </source>
</evidence>
<sequence>MVHSPIEFPGRTDIINLTGEDDTEPDTEPAGDDTTRTEVVDEGSDSDSGDSCGSTGPINEEYNTMHKAGSQVALGEASTATSCRASSHARAQAPGEHRYLLRSQSRTGSSGPARSTTIGTKEGASPPFKPALGAPMRAFFRTMRVGSEEAYQITFLPDRADSSNSVLNGLKACLARSYTEESFPAHKKQRRA</sequence>
<accession>J3K651</accession>
<dbReference type="Proteomes" id="UP000001261">
    <property type="component" value="Unassembled WGS sequence"/>
</dbReference>
<keyword evidence="3" id="KW-1185">Reference proteome</keyword>
<reference evidence="3" key="2">
    <citation type="journal article" date="2010" name="Genome Res.">
        <title>Population genomic sequencing of Coccidioides fungi reveals recent hybridization and transposon control.</title>
        <authorList>
            <person name="Neafsey D.E."/>
            <person name="Barker B.M."/>
            <person name="Sharpton T.J."/>
            <person name="Stajich J.E."/>
            <person name="Park D.J."/>
            <person name="Whiston E."/>
            <person name="Hung C.-Y."/>
            <person name="McMahan C."/>
            <person name="White J."/>
            <person name="Sykes S."/>
            <person name="Heiman D."/>
            <person name="Young S."/>
            <person name="Zeng Q."/>
            <person name="Abouelleil A."/>
            <person name="Aftuck L."/>
            <person name="Bessette D."/>
            <person name="Brown A."/>
            <person name="FitzGerald M."/>
            <person name="Lui A."/>
            <person name="Macdonald J.P."/>
            <person name="Priest M."/>
            <person name="Orbach M.J."/>
            <person name="Galgiani J.N."/>
            <person name="Kirkland T.N."/>
            <person name="Cole G.T."/>
            <person name="Birren B.W."/>
            <person name="Henn M.R."/>
            <person name="Taylor J.W."/>
            <person name="Rounsley S.D."/>
        </authorList>
    </citation>
    <scope>GENOME REANNOTATION</scope>
    <source>
        <strain evidence="3">RS</strain>
    </source>
</reference>
<proteinExistence type="predicted"/>
<dbReference type="InParanoid" id="J3K651"/>